<dbReference type="EMBL" id="GL945428">
    <property type="protein sequence ID" value="EGO30835.1"/>
    <property type="molecule type" value="Genomic_DNA"/>
</dbReference>
<feature type="non-terminal residue" evidence="2">
    <location>
        <position position="69"/>
    </location>
</feature>
<evidence type="ECO:0000256" key="1">
    <source>
        <dbReference type="SAM" id="MobiDB-lite"/>
    </source>
</evidence>
<organism>
    <name type="scientific">Serpula lacrymans var. lacrymans (strain S7.9)</name>
    <name type="common">Dry rot fungus</name>
    <dbReference type="NCBI Taxonomy" id="578457"/>
    <lineage>
        <taxon>Eukaryota</taxon>
        <taxon>Fungi</taxon>
        <taxon>Dikarya</taxon>
        <taxon>Basidiomycota</taxon>
        <taxon>Agaricomycotina</taxon>
        <taxon>Agaricomycetes</taxon>
        <taxon>Agaricomycetidae</taxon>
        <taxon>Boletales</taxon>
        <taxon>Coniophorineae</taxon>
        <taxon>Serpulaceae</taxon>
        <taxon>Serpula</taxon>
    </lineage>
</organism>
<reference evidence="2" key="1">
    <citation type="submission" date="2011-04" db="EMBL/GenBank/DDBJ databases">
        <title>Evolution of plant cell wall degrading machinery underlies the functional diversity of forest fungi.</title>
        <authorList>
            <consortium name="US DOE Joint Genome Institute (JGI-PGF)"/>
            <person name="Eastwood D.C."/>
            <person name="Floudas D."/>
            <person name="Binder M."/>
            <person name="Majcherczyk A."/>
            <person name="Schneider P."/>
            <person name="Aerts A."/>
            <person name="Asiegbu F.O."/>
            <person name="Baker S.E."/>
            <person name="Barry K."/>
            <person name="Bendiksby M."/>
            <person name="Blumentritt M."/>
            <person name="Coutinho P.M."/>
            <person name="Cullen D."/>
            <person name="Cullen D."/>
            <person name="Gathman A."/>
            <person name="Goodell B."/>
            <person name="Henrissat B."/>
            <person name="Ihrmark K."/>
            <person name="Kauserud H."/>
            <person name="Kohler A."/>
            <person name="LaButti K."/>
            <person name="Lapidus A."/>
            <person name="Lavin J.L."/>
            <person name="Lee Y.-H."/>
            <person name="Lindquist E."/>
            <person name="Lilly W."/>
            <person name="Lucas S."/>
            <person name="Morin E."/>
            <person name="Murat C."/>
            <person name="Oguiza J.A."/>
            <person name="Park J."/>
            <person name="Pisabarro A.G."/>
            <person name="Riley R."/>
            <person name="Rosling A."/>
            <person name="Salamov A."/>
            <person name="Schmidt O."/>
            <person name="Schmutz J."/>
            <person name="Skrede I."/>
            <person name="Stenlid J."/>
            <person name="Wiebenga A."/>
            <person name="Xie X."/>
            <person name="Kues U."/>
            <person name="Hibbett D.S."/>
            <person name="Hoffmeister D."/>
            <person name="Hogberg N."/>
            <person name="Martin F."/>
            <person name="Grigoriev I.V."/>
            <person name="Watkinson S.C."/>
        </authorList>
    </citation>
    <scope>NUCLEOTIDE SEQUENCE</scope>
    <source>
        <strain evidence="2">S7.9</strain>
    </source>
</reference>
<feature type="region of interest" description="Disordered" evidence="1">
    <location>
        <begin position="1"/>
        <end position="39"/>
    </location>
</feature>
<dbReference type="Proteomes" id="UP000008064">
    <property type="component" value="Unassembled WGS sequence"/>
</dbReference>
<protein>
    <submittedName>
        <fullName evidence="2">Uncharacterized protein</fullName>
    </submittedName>
</protein>
<proteinExistence type="predicted"/>
<evidence type="ECO:0000313" key="2">
    <source>
        <dbReference type="EMBL" id="EGO30835.1"/>
    </source>
</evidence>
<name>F8NFF6_SERL9</name>
<dbReference type="HOGENOM" id="CLU_2782982_0_0_1"/>
<sequence length="69" mass="7384">MMRQMFVIGKGSSQAAAPSPEPLPPTVTTPDVPESRSHNFVGYLSDLSSDAAEDLDEFNTKNNNSDTVA</sequence>
<gene>
    <name evidence="2" type="ORF">SERLADRAFT_455118</name>
</gene>
<dbReference type="RefSeq" id="XP_007312719.1">
    <property type="nucleotide sequence ID" value="XM_007312657.1"/>
</dbReference>
<dbReference type="GeneID" id="18817130"/>
<dbReference type="AlphaFoldDB" id="F8NFF6"/>
<dbReference type="KEGG" id="sla:SERLADRAFT_455118"/>
<accession>F8NFF6</accession>